<comment type="caution">
    <text evidence="1">The sequence shown here is derived from an EMBL/GenBank/DDBJ whole genome shotgun (WGS) entry which is preliminary data.</text>
</comment>
<name>A0ABP1GJD5_9EUKA</name>
<protein>
    <submittedName>
        <fullName evidence="1">Hypothetical_protein</fullName>
    </submittedName>
</protein>
<reference evidence="1 2" key="1">
    <citation type="submission" date="2024-07" db="EMBL/GenBank/DDBJ databases">
        <authorList>
            <person name="Akdeniz Z."/>
        </authorList>
    </citation>
    <scope>NUCLEOTIDE SEQUENCE [LARGE SCALE GENOMIC DNA]</scope>
</reference>
<gene>
    <name evidence="1" type="ORF">HINF_LOCUS1271</name>
</gene>
<evidence type="ECO:0000313" key="2">
    <source>
        <dbReference type="Proteomes" id="UP001642409"/>
    </source>
</evidence>
<evidence type="ECO:0000313" key="1">
    <source>
        <dbReference type="EMBL" id="CAL5971331.1"/>
    </source>
</evidence>
<accession>A0ABP1GJD5</accession>
<sequence>MQSIINIQNSCKPLTKISKLKQLTRKKTLKLINKDIFDISECSSEMMELPILKPYIAKRLSSINDNNQSYEVIWDTQSKNEVKMKTLSKTLSCITDISISTCISNDCCFDIIQLFSELGI</sequence>
<dbReference type="Proteomes" id="UP001642409">
    <property type="component" value="Unassembled WGS sequence"/>
</dbReference>
<proteinExistence type="predicted"/>
<keyword evidence="2" id="KW-1185">Reference proteome</keyword>
<organism evidence="1 2">
    <name type="scientific">Hexamita inflata</name>
    <dbReference type="NCBI Taxonomy" id="28002"/>
    <lineage>
        <taxon>Eukaryota</taxon>
        <taxon>Metamonada</taxon>
        <taxon>Diplomonadida</taxon>
        <taxon>Hexamitidae</taxon>
        <taxon>Hexamitinae</taxon>
        <taxon>Hexamita</taxon>
    </lineage>
</organism>
<dbReference type="EMBL" id="CAXDID020000002">
    <property type="protein sequence ID" value="CAL5971331.1"/>
    <property type="molecule type" value="Genomic_DNA"/>
</dbReference>